<dbReference type="GO" id="GO:0016787">
    <property type="term" value="F:hydrolase activity"/>
    <property type="evidence" value="ECO:0007669"/>
    <property type="project" value="UniProtKB-KW"/>
</dbReference>
<dbReference type="Proteomes" id="UP000321408">
    <property type="component" value="Chromosome"/>
</dbReference>
<dbReference type="KEGG" id="psyt:DSAG12_02104"/>
<gene>
    <name evidence="1" type="ORF">DSAG12_02104</name>
</gene>
<proteinExistence type="predicted"/>
<keyword evidence="2" id="KW-1185">Reference proteome</keyword>
<dbReference type="GO" id="GO:0004521">
    <property type="term" value="F:RNA endonuclease activity"/>
    <property type="evidence" value="ECO:0007669"/>
    <property type="project" value="InterPro"/>
</dbReference>
<dbReference type="InterPro" id="IPR029060">
    <property type="entry name" value="PIN-like_dom_sf"/>
</dbReference>
<evidence type="ECO:0000313" key="1">
    <source>
        <dbReference type="EMBL" id="QEE16274.1"/>
    </source>
</evidence>
<organism evidence="1 2">
    <name type="scientific">Promethearchaeum syntrophicum</name>
    <dbReference type="NCBI Taxonomy" id="2594042"/>
    <lineage>
        <taxon>Archaea</taxon>
        <taxon>Promethearchaeati</taxon>
        <taxon>Promethearchaeota</taxon>
        <taxon>Promethearchaeia</taxon>
        <taxon>Promethearchaeales</taxon>
        <taxon>Promethearchaeaceae</taxon>
        <taxon>Promethearchaeum</taxon>
    </lineage>
</organism>
<dbReference type="GeneID" id="41330093"/>
<reference evidence="1 2" key="2">
    <citation type="journal article" date="2024" name="Int. J. Syst. Evol. Microbiol.">
        <title>Promethearchaeum syntrophicum gen. nov., sp. nov., an anaerobic, obligately syntrophic archaeon, the first isolate of the lineage 'Asgard' archaea, and proposal of the new archaeal phylum Promethearchaeota phyl. nov. and kingdom Promethearchaeati regn. nov.</title>
        <authorList>
            <person name="Imachi H."/>
            <person name="Nobu M.K."/>
            <person name="Kato S."/>
            <person name="Takaki Y."/>
            <person name="Miyazaki M."/>
            <person name="Miyata M."/>
            <person name="Ogawara M."/>
            <person name="Saito Y."/>
            <person name="Sakai S."/>
            <person name="Tahara Y.O."/>
            <person name="Takano Y."/>
            <person name="Tasumi E."/>
            <person name="Uematsu K."/>
            <person name="Yoshimura T."/>
            <person name="Itoh T."/>
            <person name="Ohkuma M."/>
            <person name="Takai K."/>
        </authorList>
    </citation>
    <scope>NUCLEOTIDE SEQUENCE [LARGE SCALE GENOMIC DNA]</scope>
    <source>
        <strain evidence="1 2">MK-D1</strain>
    </source>
</reference>
<reference evidence="1 2" key="1">
    <citation type="journal article" date="2020" name="Nature">
        <title>Isolation of an archaeon at the prokaryote-eukaryote interface.</title>
        <authorList>
            <person name="Imachi H."/>
            <person name="Nobu M.K."/>
            <person name="Nakahara N."/>
            <person name="Morono Y."/>
            <person name="Ogawara M."/>
            <person name="Takaki Y."/>
            <person name="Takano Y."/>
            <person name="Uematsu K."/>
            <person name="Ikuta T."/>
            <person name="Ito M."/>
            <person name="Matsui Y."/>
            <person name="Miyazaki M."/>
            <person name="Murata K."/>
            <person name="Saito Y."/>
            <person name="Sakai S."/>
            <person name="Song C."/>
            <person name="Tasumi E."/>
            <person name="Yamanaka Y."/>
            <person name="Yamaguchi T."/>
            <person name="Kamagata Y."/>
            <person name="Tamaki H."/>
            <person name="Takai K."/>
        </authorList>
    </citation>
    <scope>NUCLEOTIDE SEQUENCE [LARGE SCALE GENOMIC DNA]</scope>
    <source>
        <strain evidence="1 2">MK-D1</strain>
    </source>
</reference>
<dbReference type="PANTHER" id="PTHR42188">
    <property type="entry name" value="23S RRNA-SPECIFIC ENDONUCLEASE VAPC20"/>
    <property type="match status" value="1"/>
</dbReference>
<dbReference type="OrthoDB" id="198094at2157"/>
<dbReference type="InterPro" id="IPR039018">
    <property type="entry name" value="VapC20-like"/>
</dbReference>
<evidence type="ECO:0000313" key="2">
    <source>
        <dbReference type="Proteomes" id="UP000321408"/>
    </source>
</evidence>
<dbReference type="AlphaFoldDB" id="A0A5B9DAZ2"/>
<accession>A0A5B9DAZ2</accession>
<dbReference type="EMBL" id="CP042905">
    <property type="protein sequence ID" value="QEE16274.1"/>
    <property type="molecule type" value="Genomic_DNA"/>
</dbReference>
<dbReference type="PANTHER" id="PTHR42188:SF1">
    <property type="entry name" value="23S RRNA-SPECIFIC ENDONUCLEASE VAPC20"/>
    <property type="match status" value="1"/>
</dbReference>
<sequence length="144" mass="16820">MGIFLDSGFFLGFCHPKDKFHEQSLSIFRKMSSGQFGLIYTSNAIITETATLLLVRTNHNMEIIEEFYSLLYGLNKFVRILTWSSEIEEKSWNMFKSVNLNAKSKKEIMSFVDVSNIIFCKEFQIEFMGSFDHHFDGFLKRINS</sequence>
<dbReference type="RefSeq" id="WP_147663152.1">
    <property type="nucleotide sequence ID" value="NZ_CP042905.2"/>
</dbReference>
<protein>
    <submittedName>
        <fullName evidence="1">Type II toxin-antitoxin system VapC family toxin</fullName>
    </submittedName>
</protein>
<dbReference type="Gene3D" id="3.40.50.1010">
    <property type="entry name" value="5'-nuclease"/>
    <property type="match status" value="1"/>
</dbReference>
<name>A0A5B9DAZ2_9ARCH</name>
<dbReference type="GO" id="GO:0016075">
    <property type="term" value="P:rRNA catabolic process"/>
    <property type="evidence" value="ECO:0007669"/>
    <property type="project" value="TreeGrafter"/>
</dbReference>
<dbReference type="SUPFAM" id="SSF88723">
    <property type="entry name" value="PIN domain-like"/>
    <property type="match status" value="1"/>
</dbReference>